<protein>
    <recommendedName>
        <fullName evidence="4">Succinate dehydrogenase assembly factor 2, mitochondrial</fullName>
        <shortName evidence="4">SDH assembly factor 2</shortName>
        <shortName evidence="4">SDHAF2</shortName>
    </recommendedName>
</protein>
<evidence type="ECO:0000256" key="1">
    <source>
        <dbReference type="ARBA" id="ARBA00004305"/>
    </source>
</evidence>
<comment type="subunit">
    <text evidence="4">Interacts with the flavoprotein subunit within the SDH catalytic dimer.</text>
</comment>
<keyword evidence="7" id="KW-1185">Reference proteome</keyword>
<dbReference type="HAMAP" id="MF_03057">
    <property type="entry name" value="SDHAF2"/>
    <property type="match status" value="1"/>
</dbReference>
<evidence type="ECO:0000256" key="4">
    <source>
        <dbReference type="HAMAP-Rule" id="MF_03057"/>
    </source>
</evidence>
<feature type="region of interest" description="Disordered" evidence="5">
    <location>
        <begin position="305"/>
        <end position="334"/>
    </location>
</feature>
<comment type="caution">
    <text evidence="6">The sequence shown here is derived from an EMBL/GenBank/DDBJ whole genome shotgun (WGS) entry which is preliminary data.</text>
</comment>
<dbReference type="SUPFAM" id="SSF109910">
    <property type="entry name" value="YgfY-like"/>
    <property type="match status" value="1"/>
</dbReference>
<dbReference type="EMBL" id="JAVHJO010000013">
    <property type="protein sequence ID" value="KAK6530275.1"/>
    <property type="molecule type" value="Genomic_DNA"/>
</dbReference>
<keyword evidence="3 4" id="KW-0143">Chaperone</keyword>
<evidence type="ECO:0000256" key="3">
    <source>
        <dbReference type="ARBA" id="ARBA00023186"/>
    </source>
</evidence>
<dbReference type="PANTHER" id="PTHR12469:SF2">
    <property type="entry name" value="SUCCINATE DEHYDROGENASE ASSEMBLY FACTOR 2, MITOCHONDRIAL"/>
    <property type="match status" value="1"/>
</dbReference>
<sequence>MLPIRTVTRALSSRRFIPALGSQFSTTSYVPRPNRTDIPSNNDPKNPNQPHIPNASSTLGTDFPSVGKAPPPPEFIGSVDPKFAGNSQYQSGTTGKEGEVSGSIKPGHGSQNPSESEWAKFMAEPIKRVGEDEKTMRARLVYQSRKRGILETDLLLSTFADENLSRMTVVQMQEYDKFLDENDWDIYYWCTQDPPVNVNENVSSSAEIPAEDGSAVTEATTYNTSSSNKTASPVHPDGKIQPPPGVQHLGSIEQPMMKVNRAPEDIKGSRAIEWAQTVGSVKVAYKPVPEKWKNSWVLQAIRDHVESRRARPGSSKESATIKAKGMGRMPDLQA</sequence>
<comment type="function">
    <text evidence="4">Plays an essential role in the assembly of succinate dehydrogenase (SDH), an enzyme complex (also referred to as respiratory complex II) that is a component of both the tricarboxylic acid (TCA) cycle and the mitochondrial electron transport chain, and which couples the oxidation of succinate to fumarate with the reduction of ubiquinone (coenzyme Q) to ubiquinol. Required for flavinylation (covalent attachment of FAD) of the flavoprotein subunit of the SDH catalytic dimer.</text>
</comment>
<dbReference type="FunFam" id="1.10.150.250:FF:000002">
    <property type="entry name" value="Succinate dehydrogenase assembly factor 2, mitochondrial"/>
    <property type="match status" value="1"/>
</dbReference>
<keyword evidence="2 4" id="KW-0496">Mitochondrion</keyword>
<dbReference type="GO" id="GO:0005759">
    <property type="term" value="C:mitochondrial matrix"/>
    <property type="evidence" value="ECO:0007669"/>
    <property type="project" value="UniProtKB-SubCell"/>
</dbReference>
<dbReference type="Proteomes" id="UP001365542">
    <property type="component" value="Unassembled WGS sequence"/>
</dbReference>
<dbReference type="AlphaFoldDB" id="A0AAV9X4R6"/>
<reference evidence="6 7" key="1">
    <citation type="submission" date="2019-10" db="EMBL/GenBank/DDBJ databases">
        <authorList>
            <person name="Palmer J.M."/>
        </authorList>
    </citation>
    <scope>NUCLEOTIDE SEQUENCE [LARGE SCALE GENOMIC DNA]</scope>
    <source>
        <strain evidence="6 7">TWF694</strain>
    </source>
</reference>
<dbReference type="InterPro" id="IPR028882">
    <property type="entry name" value="SDHAF2"/>
</dbReference>
<dbReference type="GO" id="GO:0006099">
    <property type="term" value="P:tricarboxylic acid cycle"/>
    <property type="evidence" value="ECO:0007669"/>
    <property type="project" value="TreeGrafter"/>
</dbReference>
<comment type="similarity">
    <text evidence="4">Belongs to the SDHAF2 family.</text>
</comment>
<dbReference type="PANTHER" id="PTHR12469">
    <property type="entry name" value="PROTEIN EMI5 HOMOLOG, MITOCHONDRIAL"/>
    <property type="match status" value="1"/>
</dbReference>
<dbReference type="Pfam" id="PF03937">
    <property type="entry name" value="Sdh5"/>
    <property type="match status" value="1"/>
</dbReference>
<organism evidence="6 7">
    <name type="scientific">Orbilia ellipsospora</name>
    <dbReference type="NCBI Taxonomy" id="2528407"/>
    <lineage>
        <taxon>Eukaryota</taxon>
        <taxon>Fungi</taxon>
        <taxon>Dikarya</taxon>
        <taxon>Ascomycota</taxon>
        <taxon>Pezizomycotina</taxon>
        <taxon>Orbiliomycetes</taxon>
        <taxon>Orbiliales</taxon>
        <taxon>Orbiliaceae</taxon>
        <taxon>Orbilia</taxon>
    </lineage>
</organism>
<feature type="region of interest" description="Disordered" evidence="5">
    <location>
        <begin position="25"/>
        <end position="117"/>
    </location>
</feature>
<accession>A0AAV9X4R6</accession>
<dbReference type="Gene3D" id="1.10.150.250">
    <property type="entry name" value="Flavinator of succinate dehydrogenase"/>
    <property type="match status" value="1"/>
</dbReference>
<proteinExistence type="inferred from homology"/>
<feature type="region of interest" description="Disordered" evidence="5">
    <location>
        <begin position="207"/>
        <end position="242"/>
    </location>
</feature>
<dbReference type="GO" id="GO:0006121">
    <property type="term" value="P:mitochondrial electron transport, succinate to ubiquinone"/>
    <property type="evidence" value="ECO:0007669"/>
    <property type="project" value="UniProtKB-UniRule"/>
</dbReference>
<dbReference type="InterPro" id="IPR036714">
    <property type="entry name" value="SDH_sf"/>
</dbReference>
<dbReference type="InterPro" id="IPR005631">
    <property type="entry name" value="SDH"/>
</dbReference>
<comment type="subcellular location">
    <subcellularLocation>
        <location evidence="1 4">Mitochondrion matrix</location>
    </subcellularLocation>
</comment>
<feature type="compositionally biased region" description="Polar residues" evidence="5">
    <location>
        <begin position="85"/>
        <end position="94"/>
    </location>
</feature>
<dbReference type="GO" id="GO:0034553">
    <property type="term" value="P:mitochondrial respiratory chain complex II assembly"/>
    <property type="evidence" value="ECO:0007669"/>
    <property type="project" value="TreeGrafter"/>
</dbReference>
<gene>
    <name evidence="6" type="primary">EMI5</name>
    <name evidence="6" type="ORF">TWF694_003637</name>
</gene>
<name>A0AAV9X4R6_9PEZI</name>
<evidence type="ECO:0000256" key="2">
    <source>
        <dbReference type="ARBA" id="ARBA00023128"/>
    </source>
</evidence>
<evidence type="ECO:0000256" key="5">
    <source>
        <dbReference type="SAM" id="MobiDB-lite"/>
    </source>
</evidence>
<feature type="compositionally biased region" description="Polar residues" evidence="5">
    <location>
        <begin position="217"/>
        <end position="231"/>
    </location>
</feature>
<evidence type="ECO:0000313" key="7">
    <source>
        <dbReference type="Proteomes" id="UP001365542"/>
    </source>
</evidence>
<feature type="compositionally biased region" description="Polar residues" evidence="5">
    <location>
        <begin position="37"/>
        <end position="60"/>
    </location>
</feature>
<evidence type="ECO:0000313" key="6">
    <source>
        <dbReference type="EMBL" id="KAK6530275.1"/>
    </source>
</evidence>